<dbReference type="AlphaFoldDB" id="A0A0A2TD11"/>
<dbReference type="InterPro" id="IPR050680">
    <property type="entry name" value="YpeA/RimI_acetyltransf"/>
</dbReference>
<dbReference type="SUPFAM" id="SSF55729">
    <property type="entry name" value="Acyl-CoA N-acyltransferases (Nat)"/>
    <property type="match status" value="1"/>
</dbReference>
<feature type="domain" description="N-acetyltransferase" evidence="3">
    <location>
        <begin position="10"/>
        <end position="155"/>
    </location>
</feature>
<dbReference type="STRING" id="1385514.N782_05015"/>
<name>A0A0A2TD11_9BACI</name>
<sequence>MQIRETRNSDLIAKLNKSVHHLHYQLYPNFFKPFDYHKMRKFFENMMNKENHTFLLMYDGDDPIGYAWFELKDYPESIFKKGYRAIYVHQIGIDEHQKGNGYGASLMREIEDYGKSLGVPLIELDYWCDNKEAKQFYERQGYDVYREVAHKSLNY</sequence>
<evidence type="ECO:0000256" key="2">
    <source>
        <dbReference type="ARBA" id="ARBA00023315"/>
    </source>
</evidence>
<dbReference type="OrthoDB" id="360261at2"/>
<evidence type="ECO:0000259" key="3">
    <source>
        <dbReference type="PROSITE" id="PS51186"/>
    </source>
</evidence>
<reference evidence="4 5" key="1">
    <citation type="journal article" date="2015" name="Stand. Genomic Sci.">
        <title>High quality draft genome sequence of the moderately halophilic bacterium Pontibacillus yanchengensis Y32(T) and comparison among Pontibacillus genomes.</title>
        <authorList>
            <person name="Huang J."/>
            <person name="Qiao Z.X."/>
            <person name="Tang J.W."/>
            <person name="Wang G."/>
        </authorList>
    </citation>
    <scope>NUCLEOTIDE SEQUENCE [LARGE SCALE GENOMIC DNA]</scope>
    <source>
        <strain evidence="4 5">Y32</strain>
    </source>
</reference>
<proteinExistence type="predicted"/>
<evidence type="ECO:0000256" key="1">
    <source>
        <dbReference type="ARBA" id="ARBA00022679"/>
    </source>
</evidence>
<dbReference type="GO" id="GO:0016747">
    <property type="term" value="F:acyltransferase activity, transferring groups other than amino-acyl groups"/>
    <property type="evidence" value="ECO:0007669"/>
    <property type="project" value="InterPro"/>
</dbReference>
<dbReference type="Proteomes" id="UP000030147">
    <property type="component" value="Unassembled WGS sequence"/>
</dbReference>
<dbReference type="InterPro" id="IPR000182">
    <property type="entry name" value="GNAT_dom"/>
</dbReference>
<dbReference type="eggNOG" id="COG0456">
    <property type="taxonomic scope" value="Bacteria"/>
</dbReference>
<evidence type="ECO:0000313" key="5">
    <source>
        <dbReference type="Proteomes" id="UP000030147"/>
    </source>
</evidence>
<dbReference type="Gene3D" id="3.40.630.30">
    <property type="match status" value="1"/>
</dbReference>
<dbReference type="CDD" id="cd04301">
    <property type="entry name" value="NAT_SF"/>
    <property type="match status" value="1"/>
</dbReference>
<evidence type="ECO:0000313" key="4">
    <source>
        <dbReference type="EMBL" id="KGP73414.1"/>
    </source>
</evidence>
<protein>
    <submittedName>
        <fullName evidence="4">GNAT family acetyltransferase</fullName>
    </submittedName>
</protein>
<dbReference type="PROSITE" id="PS51186">
    <property type="entry name" value="GNAT"/>
    <property type="match status" value="1"/>
</dbReference>
<dbReference type="Pfam" id="PF00583">
    <property type="entry name" value="Acetyltransf_1"/>
    <property type="match status" value="1"/>
</dbReference>
<keyword evidence="2" id="KW-0012">Acyltransferase</keyword>
<dbReference type="EMBL" id="AVBF01000013">
    <property type="protein sequence ID" value="KGP73414.1"/>
    <property type="molecule type" value="Genomic_DNA"/>
</dbReference>
<comment type="caution">
    <text evidence="4">The sequence shown here is derived from an EMBL/GenBank/DDBJ whole genome shotgun (WGS) entry which is preliminary data.</text>
</comment>
<keyword evidence="5" id="KW-1185">Reference proteome</keyword>
<gene>
    <name evidence="4" type="ORF">N782_05015</name>
</gene>
<dbReference type="RefSeq" id="WP_036817775.1">
    <property type="nucleotide sequence ID" value="NZ_AVBF01000013.1"/>
</dbReference>
<keyword evidence="1 4" id="KW-0808">Transferase</keyword>
<dbReference type="InterPro" id="IPR016181">
    <property type="entry name" value="Acyl_CoA_acyltransferase"/>
</dbReference>
<dbReference type="PANTHER" id="PTHR43420">
    <property type="entry name" value="ACETYLTRANSFERASE"/>
    <property type="match status" value="1"/>
</dbReference>
<organism evidence="4 5">
    <name type="scientific">Pontibacillus yanchengensis Y32</name>
    <dbReference type="NCBI Taxonomy" id="1385514"/>
    <lineage>
        <taxon>Bacteria</taxon>
        <taxon>Bacillati</taxon>
        <taxon>Bacillota</taxon>
        <taxon>Bacilli</taxon>
        <taxon>Bacillales</taxon>
        <taxon>Bacillaceae</taxon>
        <taxon>Pontibacillus</taxon>
    </lineage>
</organism>
<accession>A0A0A2TD11</accession>